<accession>A0A3D9SNN0</accession>
<feature type="region of interest" description="Disordered" evidence="1">
    <location>
        <begin position="373"/>
        <end position="394"/>
    </location>
</feature>
<dbReference type="Proteomes" id="UP000256661">
    <property type="component" value="Unassembled WGS sequence"/>
</dbReference>
<comment type="caution">
    <text evidence="2">The sequence shown here is derived from an EMBL/GenBank/DDBJ whole genome shotgun (WGS) entry which is preliminary data.</text>
</comment>
<evidence type="ECO:0000313" key="3">
    <source>
        <dbReference type="Proteomes" id="UP000256661"/>
    </source>
</evidence>
<gene>
    <name evidence="2" type="ORF">DFJ69_1472</name>
</gene>
<proteinExistence type="predicted"/>
<dbReference type="EMBL" id="QTTT01000001">
    <property type="protein sequence ID" value="REE96050.1"/>
    <property type="molecule type" value="Genomic_DNA"/>
</dbReference>
<evidence type="ECO:0000313" key="2">
    <source>
        <dbReference type="EMBL" id="REE96050.1"/>
    </source>
</evidence>
<evidence type="ECO:0000256" key="1">
    <source>
        <dbReference type="SAM" id="MobiDB-lite"/>
    </source>
</evidence>
<sequence>MTSLPPLPRSHPHRLDTSPPNGIGTCPSLHAPWSWGCCDTRRGVVLDVLPPMRPVPFGSRRGATLSTAFRARPRTRASLPFCRGCGGELDAAFGIRFSMGRPWSRGDCSAVFGVRRRSGPPWLQPSWGSTVDSVRDARPSVRPPWFGSGCGATASAAAGARPSARAALRFSRGCGAAVSVLCNDGSSVSRPRFCGGCAARRGGVCSGRSSVDRQRSCGECGARRGDVLGVRSCGVSRFRGGVDALTGGVLGGRSSACGISGRVDAVAGFVVRLGSVGRRWGFPGGGGDAGVGLGDGWSGGGVVRVRSVGGGSVARGGGVGRGVRVVSARSRGEMLFALGQDSAVDAQKNVGAVRRRLRDVAFGRDCVRERAGEPVEGPHAWESSGRCGGERPGRRVVEEARRVGCGERVPVGGRSGARPAGRGARAERMR</sequence>
<feature type="region of interest" description="Disordered" evidence="1">
    <location>
        <begin position="408"/>
        <end position="430"/>
    </location>
</feature>
<reference evidence="2 3" key="1">
    <citation type="submission" date="2018-08" db="EMBL/GenBank/DDBJ databases">
        <title>Sequencing the genomes of 1000 actinobacteria strains.</title>
        <authorList>
            <person name="Klenk H.-P."/>
        </authorList>
    </citation>
    <scope>NUCLEOTIDE SEQUENCE [LARGE SCALE GENOMIC DNA]</scope>
    <source>
        <strain evidence="2 3">DSM 43927</strain>
    </source>
</reference>
<keyword evidence="3" id="KW-1185">Reference proteome</keyword>
<dbReference type="AlphaFoldDB" id="A0A3D9SNN0"/>
<name>A0A3D9SNN0_9ACTN</name>
<organism evidence="2 3">
    <name type="scientific">Thermomonospora umbrina</name>
    <dbReference type="NCBI Taxonomy" id="111806"/>
    <lineage>
        <taxon>Bacteria</taxon>
        <taxon>Bacillati</taxon>
        <taxon>Actinomycetota</taxon>
        <taxon>Actinomycetes</taxon>
        <taxon>Streptosporangiales</taxon>
        <taxon>Thermomonosporaceae</taxon>
        <taxon>Thermomonospora</taxon>
    </lineage>
</organism>
<protein>
    <submittedName>
        <fullName evidence="2">Uncharacterized protein</fullName>
    </submittedName>
</protein>
<feature type="region of interest" description="Disordered" evidence="1">
    <location>
        <begin position="1"/>
        <end position="20"/>
    </location>
</feature>